<evidence type="ECO:0000313" key="2">
    <source>
        <dbReference type="Proteomes" id="UP000317238"/>
    </source>
</evidence>
<sequence length="130" mass="14836">MIESDLEERTADRLLEYHASDGDPGWVSLWMFGGCELLYNPADDRCLVARLVRNLESRGLAEPRRVSSVMQFRMTDDGRELIAKWQQANAELDAMIDWSDLLEYFNYVDQQQGTAKRGGPTVPLNPADVR</sequence>
<dbReference type="Proteomes" id="UP000317238">
    <property type="component" value="Unassembled WGS sequence"/>
</dbReference>
<comment type="caution">
    <text evidence="1">The sequence shown here is derived from an EMBL/GenBank/DDBJ whole genome shotgun (WGS) entry which is preliminary data.</text>
</comment>
<evidence type="ECO:0008006" key="3">
    <source>
        <dbReference type="Google" id="ProtNLM"/>
    </source>
</evidence>
<evidence type="ECO:0000313" key="1">
    <source>
        <dbReference type="EMBL" id="TWT69445.1"/>
    </source>
</evidence>
<dbReference type="RefSeq" id="WP_146438871.1">
    <property type="nucleotide sequence ID" value="NZ_SJPL01000001.1"/>
</dbReference>
<gene>
    <name evidence="1" type="ORF">Pan14r_17310</name>
</gene>
<name>A0A5C5Y588_9PLAN</name>
<keyword evidence="2" id="KW-1185">Reference proteome</keyword>
<proteinExistence type="predicted"/>
<reference evidence="1 2" key="1">
    <citation type="submission" date="2019-02" db="EMBL/GenBank/DDBJ databases">
        <title>Deep-cultivation of Planctomycetes and their phenomic and genomic characterization uncovers novel biology.</title>
        <authorList>
            <person name="Wiegand S."/>
            <person name="Jogler M."/>
            <person name="Boedeker C."/>
            <person name="Pinto D."/>
            <person name="Vollmers J."/>
            <person name="Rivas-Marin E."/>
            <person name="Kohn T."/>
            <person name="Peeters S.H."/>
            <person name="Heuer A."/>
            <person name="Rast P."/>
            <person name="Oberbeckmann S."/>
            <person name="Bunk B."/>
            <person name="Jeske O."/>
            <person name="Meyerdierks A."/>
            <person name="Storesund J.E."/>
            <person name="Kallscheuer N."/>
            <person name="Luecker S."/>
            <person name="Lage O.M."/>
            <person name="Pohl T."/>
            <person name="Merkel B.J."/>
            <person name="Hornburger P."/>
            <person name="Mueller R.-W."/>
            <person name="Bruemmer F."/>
            <person name="Labrenz M."/>
            <person name="Spormann A.M."/>
            <person name="Op Den Camp H."/>
            <person name="Overmann J."/>
            <person name="Amann R."/>
            <person name="Jetten M.S.M."/>
            <person name="Mascher T."/>
            <person name="Medema M.H."/>
            <person name="Devos D.P."/>
            <person name="Kaster A.-K."/>
            <person name="Ovreas L."/>
            <person name="Rohde M."/>
            <person name="Galperin M.Y."/>
            <person name="Jogler C."/>
        </authorList>
    </citation>
    <scope>NUCLEOTIDE SEQUENCE [LARGE SCALE GENOMIC DNA]</scope>
    <source>
        <strain evidence="1 2">Pan14r</strain>
    </source>
</reference>
<dbReference type="AlphaFoldDB" id="A0A5C5Y588"/>
<accession>A0A5C5Y588</accession>
<protein>
    <recommendedName>
        <fullName evidence="3">HTH marR-type domain-containing protein</fullName>
    </recommendedName>
</protein>
<organism evidence="1 2">
    <name type="scientific">Crateriforma conspicua</name>
    <dbReference type="NCBI Taxonomy" id="2527996"/>
    <lineage>
        <taxon>Bacteria</taxon>
        <taxon>Pseudomonadati</taxon>
        <taxon>Planctomycetota</taxon>
        <taxon>Planctomycetia</taxon>
        <taxon>Planctomycetales</taxon>
        <taxon>Planctomycetaceae</taxon>
        <taxon>Crateriforma</taxon>
    </lineage>
</organism>
<dbReference type="EMBL" id="SJPL01000001">
    <property type="protein sequence ID" value="TWT69445.1"/>
    <property type="molecule type" value="Genomic_DNA"/>
</dbReference>